<protein>
    <recommendedName>
        <fullName evidence="3">Reverse transcriptase domain-containing protein</fullName>
    </recommendedName>
</protein>
<keyword evidence="2" id="KW-1185">Reference proteome</keyword>
<evidence type="ECO:0000313" key="1">
    <source>
        <dbReference type="EMBL" id="KAL3390549.1"/>
    </source>
</evidence>
<reference evidence="1 2" key="1">
    <citation type="journal article" date="2024" name="bioRxiv">
        <title>A reference genome for Trichogramma kaykai: A tiny desert-dwelling parasitoid wasp with competing sex-ratio distorters.</title>
        <authorList>
            <person name="Culotta J."/>
            <person name="Lindsey A.R."/>
        </authorList>
    </citation>
    <scope>NUCLEOTIDE SEQUENCE [LARGE SCALE GENOMIC DNA]</scope>
    <source>
        <strain evidence="1 2">KSX58</strain>
    </source>
</reference>
<dbReference type="PANTHER" id="PTHR33481">
    <property type="entry name" value="REVERSE TRANSCRIPTASE"/>
    <property type="match status" value="1"/>
</dbReference>
<dbReference type="PANTHER" id="PTHR33481:SF1">
    <property type="entry name" value="ENDONUCLEASE_EXONUCLEASE_PHOSPHATASE DOMAIN-CONTAINING PROTEIN-RELATED"/>
    <property type="match status" value="1"/>
</dbReference>
<accession>A0ABD2WCX8</accession>
<sequence>MEGWFGQDGHTGCTGEVLSFEENRPIVQNDNIEADPHEVTTLYTVWEKPQNHKTGEAATNDDVLVLTQGTFLDTAMNSMQLILKKVDRWCAETGLTVNPAKTELVIFTRKHRVEQCANLTLRGNRIGAKESAKYLGVILDRKLKWKEHMEFQVRKFCTALWACRKTVGVTWGLKPNTLLWIYKAILLPRLTYASVVWWPRVKLTRTRDRLEKLRGLMLRGATGAMRTTPTKALGIIMDVPPIHVEVQAVAVNAAHSLRSLGLWKHGTKHTRLELLNDPILCMRGDWMSARIAEEPAWQTIFPSREDWLSKQDSLPGTGK</sequence>
<organism evidence="1 2">
    <name type="scientific">Trichogramma kaykai</name>
    <dbReference type="NCBI Taxonomy" id="54128"/>
    <lineage>
        <taxon>Eukaryota</taxon>
        <taxon>Metazoa</taxon>
        <taxon>Ecdysozoa</taxon>
        <taxon>Arthropoda</taxon>
        <taxon>Hexapoda</taxon>
        <taxon>Insecta</taxon>
        <taxon>Pterygota</taxon>
        <taxon>Neoptera</taxon>
        <taxon>Endopterygota</taxon>
        <taxon>Hymenoptera</taxon>
        <taxon>Apocrita</taxon>
        <taxon>Proctotrupomorpha</taxon>
        <taxon>Chalcidoidea</taxon>
        <taxon>Trichogrammatidae</taxon>
        <taxon>Trichogramma</taxon>
    </lineage>
</organism>
<evidence type="ECO:0008006" key="3">
    <source>
        <dbReference type="Google" id="ProtNLM"/>
    </source>
</evidence>
<comment type="caution">
    <text evidence="1">The sequence shown here is derived from an EMBL/GenBank/DDBJ whole genome shotgun (WGS) entry which is preliminary data.</text>
</comment>
<dbReference type="EMBL" id="JBJJXI010000117">
    <property type="protein sequence ID" value="KAL3390549.1"/>
    <property type="molecule type" value="Genomic_DNA"/>
</dbReference>
<evidence type="ECO:0000313" key="2">
    <source>
        <dbReference type="Proteomes" id="UP001627154"/>
    </source>
</evidence>
<name>A0ABD2WCX8_9HYME</name>
<dbReference type="AlphaFoldDB" id="A0ABD2WCX8"/>
<gene>
    <name evidence="1" type="ORF">TKK_014697</name>
</gene>
<dbReference type="Proteomes" id="UP001627154">
    <property type="component" value="Unassembled WGS sequence"/>
</dbReference>
<proteinExistence type="predicted"/>